<feature type="transmembrane region" description="Helical" evidence="1">
    <location>
        <begin position="232"/>
        <end position="250"/>
    </location>
</feature>
<evidence type="ECO:0000313" key="3">
    <source>
        <dbReference type="Proteomes" id="UP000248614"/>
    </source>
</evidence>
<name>A0A2W5APW6_9SPHN</name>
<keyword evidence="1" id="KW-1133">Transmembrane helix</keyword>
<keyword evidence="1" id="KW-0472">Membrane</keyword>
<feature type="transmembrane region" description="Helical" evidence="1">
    <location>
        <begin position="425"/>
        <end position="443"/>
    </location>
</feature>
<reference evidence="2 3" key="1">
    <citation type="submission" date="2017-08" db="EMBL/GenBank/DDBJ databases">
        <title>Infants hospitalized years apart are colonized by the same room-sourced microbial strains.</title>
        <authorList>
            <person name="Brooks B."/>
            <person name="Olm M.R."/>
            <person name="Firek B.A."/>
            <person name="Baker R."/>
            <person name="Thomas B.C."/>
            <person name="Morowitz M.J."/>
            <person name="Banfield J.F."/>
        </authorList>
    </citation>
    <scope>NUCLEOTIDE SEQUENCE [LARGE SCALE GENOMIC DNA]</scope>
    <source>
        <strain evidence="2">S2_018_000_R3_110</strain>
    </source>
</reference>
<feature type="transmembrane region" description="Helical" evidence="1">
    <location>
        <begin position="209"/>
        <end position="225"/>
    </location>
</feature>
<evidence type="ECO:0008006" key="4">
    <source>
        <dbReference type="Google" id="ProtNLM"/>
    </source>
</evidence>
<feature type="transmembrane region" description="Helical" evidence="1">
    <location>
        <begin position="106"/>
        <end position="126"/>
    </location>
</feature>
<organism evidence="2 3">
    <name type="scientific">Sphingomonas hengshuiensis</name>
    <dbReference type="NCBI Taxonomy" id="1609977"/>
    <lineage>
        <taxon>Bacteria</taxon>
        <taxon>Pseudomonadati</taxon>
        <taxon>Pseudomonadota</taxon>
        <taxon>Alphaproteobacteria</taxon>
        <taxon>Sphingomonadales</taxon>
        <taxon>Sphingomonadaceae</taxon>
        <taxon>Sphingomonas</taxon>
    </lineage>
</organism>
<dbReference type="AlphaFoldDB" id="A0A2W5APW6"/>
<feature type="transmembrane region" description="Helical" evidence="1">
    <location>
        <begin position="401"/>
        <end position="418"/>
    </location>
</feature>
<comment type="caution">
    <text evidence="2">The sequence shown here is derived from an EMBL/GenBank/DDBJ whole genome shotgun (WGS) entry which is preliminary data.</text>
</comment>
<dbReference type="Proteomes" id="UP000248614">
    <property type="component" value="Unassembled WGS sequence"/>
</dbReference>
<evidence type="ECO:0000256" key="1">
    <source>
        <dbReference type="SAM" id="Phobius"/>
    </source>
</evidence>
<gene>
    <name evidence="2" type="ORF">DI632_14990</name>
</gene>
<feature type="transmembrane region" description="Helical" evidence="1">
    <location>
        <begin position="138"/>
        <end position="158"/>
    </location>
</feature>
<sequence length="596" mass="63647">MTPVPDALRPRACRPALLLALGLTLLLTTAWTIKDWSALRWMRLPDNDDMMRIAEIRDWIGGQRFNDLMQYRLGPPGGAPMHWSRLADAVPAAMILILTPLLGTHAAEVSAVIAWPALLFLCYLLLAGRIAQRVHGPAARPVAVVLAALAFPTISLFVPGRIDHHALQIVLMLALVDGLLRRPSLATGAAMGVIAAASLAIGLESAPELVAVMAALGWLWLTGDAGEDRRALGFGLALAGATGVMLVFMHPDAWPREWCDGFTPASTSATLALGAGWGVLGLAGRRLPTLPLRLATAAVVGIAVALSVSRTSMVCLAGPYDALTPFLKEVWMSNVSEARGLFVGQDTPGTVLAYGALSLLGSALAVIQAVRGGWRGRRAIAFAIVLVISAVAAILQIRVTYILAGLASIPFAVAIAATQRRPERMAARLTLWVLGAGVTYLAISKQMDTALAKPIEAARVDARRCTAAEQFVTIARQPRGLVAAPIDLGSYLIGMTPHHVLAAGYHRNNDGNMAAYRFFLSPPARSAAMARRMGVDYVALCPANMREIALERYRSGSLVDALQSGRVPDWLEPVPAGGSMLFFRVRERLPEPTRRL</sequence>
<accession>A0A2W5APW6</accession>
<feature type="transmembrane region" description="Helical" evidence="1">
    <location>
        <begin position="351"/>
        <end position="367"/>
    </location>
</feature>
<evidence type="ECO:0000313" key="2">
    <source>
        <dbReference type="EMBL" id="PZO73125.1"/>
    </source>
</evidence>
<dbReference type="EMBL" id="QFNF01000060">
    <property type="protein sequence ID" value="PZO73125.1"/>
    <property type="molecule type" value="Genomic_DNA"/>
</dbReference>
<keyword evidence="1" id="KW-0812">Transmembrane</keyword>
<feature type="transmembrane region" description="Helical" evidence="1">
    <location>
        <begin position="262"/>
        <end position="283"/>
    </location>
</feature>
<protein>
    <recommendedName>
        <fullName evidence="4">AcrB/AcrD/AcrF family protein</fullName>
    </recommendedName>
</protein>
<feature type="transmembrane region" description="Helical" evidence="1">
    <location>
        <begin position="290"/>
        <end position="309"/>
    </location>
</feature>
<proteinExistence type="predicted"/>
<feature type="transmembrane region" description="Helical" evidence="1">
    <location>
        <begin position="379"/>
        <end position="395"/>
    </location>
</feature>